<dbReference type="Gene3D" id="1.20.1280.50">
    <property type="match status" value="1"/>
</dbReference>
<keyword evidence="10" id="KW-1185">Reference proteome</keyword>
<proteinExistence type="inferred from homology"/>
<dbReference type="EMBL" id="BAABME010005100">
    <property type="protein sequence ID" value="GAA0164600.1"/>
    <property type="molecule type" value="Genomic_DNA"/>
</dbReference>
<comment type="caution">
    <text evidence="9">The sequence shown here is derived from an EMBL/GenBank/DDBJ whole genome shotgun (WGS) entry which is preliminary data.</text>
</comment>
<dbReference type="GO" id="GO:0046872">
    <property type="term" value="F:metal ion binding"/>
    <property type="evidence" value="ECO:0007669"/>
    <property type="project" value="UniProtKB-KW"/>
</dbReference>
<protein>
    <submittedName>
        <fullName evidence="9">Protein modifying enzyme</fullName>
    </submittedName>
</protein>
<evidence type="ECO:0000256" key="7">
    <source>
        <dbReference type="ARBA" id="ARBA00023242"/>
    </source>
</evidence>
<comment type="similarity">
    <text evidence="3">Belongs to the JARID1 histone demethylase family.</text>
</comment>
<keyword evidence="4" id="KW-0479">Metal-binding</keyword>
<sequence>MFKPSNLFLKKILMKRKIKPKKIQSKRQKLASKSSLFDIKNNELLQEEDKDEGFSLKCSASSESHGVQPLGNLYFSSNSHNSRNSGLGNMQILSDELVLEILGLLEGTLLGVLSSVSKSLYVFCNHEPLWRNLVLEMCKDGIFYTKSWKNTYVRGFKGDSFEGFRSGLKVRDFYSDYLFQSWLCANMEMKSEWIERDNIVRRKGISVEEFVLEFEEPNKPVLLEGCLDNWTAMQKWDREFLTELCGGEKFAVGPVEMNLEDFFRYSDQAAEERPLYLFDPKFADKVPQLGLDYRVPEYFDEDLFSVLGTERPDYRWIIIGPAGSGSSFHIDPNSTSAWNAVIKGSKKWVLFPPDIVPPGVHPSPDGSEVASPVSIMEWFMNFYDATKSFTKRPIECVCKAGEVIFVPSGWWHLVINLEDSIAITQNYVSRRNLLRVLDFLKRPNACTLVSGTRDRVSLHDKFKNAIETTFPGTIGQLEAEAEKKRAEKKKPTFWESVSDSKAGAFKFSF</sequence>
<feature type="domain" description="JmjC" evidence="8">
    <location>
        <begin position="284"/>
        <end position="444"/>
    </location>
</feature>
<keyword evidence="7" id="KW-0539">Nucleus</keyword>
<dbReference type="SMART" id="SM00558">
    <property type="entry name" value="JmjC"/>
    <property type="match status" value="1"/>
</dbReference>
<dbReference type="Gene3D" id="2.60.120.650">
    <property type="entry name" value="Cupin"/>
    <property type="match status" value="1"/>
</dbReference>
<evidence type="ECO:0000256" key="5">
    <source>
        <dbReference type="ARBA" id="ARBA00023002"/>
    </source>
</evidence>
<evidence type="ECO:0000313" key="9">
    <source>
        <dbReference type="EMBL" id="GAA0164600.1"/>
    </source>
</evidence>
<keyword evidence="5" id="KW-0560">Oxidoreductase</keyword>
<evidence type="ECO:0000256" key="4">
    <source>
        <dbReference type="ARBA" id="ARBA00022723"/>
    </source>
</evidence>
<dbReference type="InterPro" id="IPR036047">
    <property type="entry name" value="F-box-like_dom_sf"/>
</dbReference>
<dbReference type="GO" id="GO:0000987">
    <property type="term" value="F:cis-regulatory region sequence-specific DNA binding"/>
    <property type="evidence" value="ECO:0007669"/>
    <property type="project" value="TreeGrafter"/>
</dbReference>
<evidence type="ECO:0000256" key="3">
    <source>
        <dbReference type="ARBA" id="ARBA00006801"/>
    </source>
</evidence>
<organism evidence="9 10">
    <name type="scientific">Lithospermum erythrorhizon</name>
    <name type="common">Purple gromwell</name>
    <name type="synonym">Lithospermum officinale var. erythrorhizon</name>
    <dbReference type="NCBI Taxonomy" id="34254"/>
    <lineage>
        <taxon>Eukaryota</taxon>
        <taxon>Viridiplantae</taxon>
        <taxon>Streptophyta</taxon>
        <taxon>Embryophyta</taxon>
        <taxon>Tracheophyta</taxon>
        <taxon>Spermatophyta</taxon>
        <taxon>Magnoliopsida</taxon>
        <taxon>eudicotyledons</taxon>
        <taxon>Gunneridae</taxon>
        <taxon>Pentapetalae</taxon>
        <taxon>asterids</taxon>
        <taxon>lamiids</taxon>
        <taxon>Boraginales</taxon>
        <taxon>Boraginaceae</taxon>
        <taxon>Boraginoideae</taxon>
        <taxon>Lithospermeae</taxon>
        <taxon>Lithospermum</taxon>
    </lineage>
</organism>
<dbReference type="InterPro" id="IPR050910">
    <property type="entry name" value="JMJD6_ArgDemeth/LysHydrox"/>
</dbReference>
<evidence type="ECO:0000259" key="8">
    <source>
        <dbReference type="PROSITE" id="PS51184"/>
    </source>
</evidence>
<dbReference type="Pfam" id="PF13621">
    <property type="entry name" value="Cupin_8"/>
    <property type="match status" value="1"/>
</dbReference>
<comment type="subcellular location">
    <subcellularLocation>
        <location evidence="2">Nucleus</location>
    </subcellularLocation>
</comment>
<evidence type="ECO:0000256" key="2">
    <source>
        <dbReference type="ARBA" id="ARBA00004123"/>
    </source>
</evidence>
<dbReference type="InterPro" id="IPR041667">
    <property type="entry name" value="Cupin_8"/>
</dbReference>
<dbReference type="PANTHER" id="PTHR12480:SF21">
    <property type="entry name" value="JMJC DOMAIN-CONTAINING PROTEIN 8"/>
    <property type="match status" value="1"/>
</dbReference>
<dbReference type="PROSITE" id="PS51184">
    <property type="entry name" value="JMJC"/>
    <property type="match status" value="1"/>
</dbReference>
<name>A0AAV3QP56_LITER</name>
<reference evidence="9 10" key="1">
    <citation type="submission" date="2024-01" db="EMBL/GenBank/DDBJ databases">
        <title>The complete chloroplast genome sequence of Lithospermum erythrorhizon: insights into the phylogenetic relationship among Boraginaceae species and the maternal lineages of purple gromwells.</title>
        <authorList>
            <person name="Okada T."/>
            <person name="Watanabe K."/>
        </authorList>
    </citation>
    <scope>NUCLEOTIDE SEQUENCE [LARGE SCALE GENOMIC DNA]</scope>
</reference>
<dbReference type="Proteomes" id="UP001454036">
    <property type="component" value="Unassembled WGS sequence"/>
</dbReference>
<dbReference type="SUPFAM" id="SSF81383">
    <property type="entry name" value="F-box domain"/>
    <property type="match status" value="1"/>
</dbReference>
<evidence type="ECO:0000256" key="1">
    <source>
        <dbReference type="ARBA" id="ARBA00001954"/>
    </source>
</evidence>
<gene>
    <name evidence="9" type="ORF">LIER_20194</name>
</gene>
<dbReference type="GO" id="GO:0016491">
    <property type="term" value="F:oxidoreductase activity"/>
    <property type="evidence" value="ECO:0007669"/>
    <property type="project" value="UniProtKB-KW"/>
</dbReference>
<dbReference type="GO" id="GO:0005634">
    <property type="term" value="C:nucleus"/>
    <property type="evidence" value="ECO:0007669"/>
    <property type="project" value="UniProtKB-SubCell"/>
</dbReference>
<dbReference type="PANTHER" id="PTHR12480">
    <property type="entry name" value="ARGININE DEMETHYLASE AND LYSYL-HYDROXYLASE JMJD"/>
    <property type="match status" value="1"/>
</dbReference>
<dbReference type="AlphaFoldDB" id="A0AAV3QP56"/>
<evidence type="ECO:0000256" key="6">
    <source>
        <dbReference type="ARBA" id="ARBA00023004"/>
    </source>
</evidence>
<keyword evidence="6" id="KW-0408">Iron</keyword>
<comment type="cofactor">
    <cofactor evidence="1">
        <name>Fe(2+)</name>
        <dbReference type="ChEBI" id="CHEBI:29033"/>
    </cofactor>
</comment>
<dbReference type="InterPro" id="IPR003347">
    <property type="entry name" value="JmjC_dom"/>
</dbReference>
<dbReference type="FunFam" id="2.60.120.650:FF:000045">
    <property type="entry name" value="F-box protein At1g78280"/>
    <property type="match status" value="1"/>
</dbReference>
<accession>A0AAV3QP56</accession>
<dbReference type="SUPFAM" id="SSF51197">
    <property type="entry name" value="Clavaminate synthase-like"/>
    <property type="match status" value="1"/>
</dbReference>
<evidence type="ECO:0000313" key="10">
    <source>
        <dbReference type="Proteomes" id="UP001454036"/>
    </source>
</evidence>